<feature type="compositionally biased region" description="Basic and acidic residues" evidence="1">
    <location>
        <begin position="118"/>
        <end position="136"/>
    </location>
</feature>
<dbReference type="EMBL" id="AZEG01000005">
    <property type="protein sequence ID" value="KRL38289.1"/>
    <property type="molecule type" value="Genomic_DNA"/>
</dbReference>
<sequence length="205" mass="22456">MLSKGGVTLKKLHVLILGVSFLGLLAGCSSNNQDAASSSSSSEITSSKTNQKNVLDDKVKVSANQVIEIYQKAYPDTDITSIELDSTFGKYYYEVEGVDDNNEYSLRVDASSKAVSQKKQEQLDNDEKNGTKRNEDKLNLDKLISVKEAADIAEKAAGSGNASEWTLDKDMDTTYWEVQVKNGSKQVEVKVNAQTGKVLEKETDD</sequence>
<protein>
    <recommendedName>
        <fullName evidence="3">PepSY domain-containing protein</fullName>
    </recommendedName>
</protein>
<dbReference type="PROSITE" id="PS51257">
    <property type="entry name" value="PROKAR_LIPOPROTEIN"/>
    <property type="match status" value="1"/>
</dbReference>
<reference evidence="4 5" key="1">
    <citation type="journal article" date="2015" name="Genome Announc.">
        <title>Expanding the biotechnology potential of lactobacilli through comparative genomics of 213 strains and associated genera.</title>
        <authorList>
            <person name="Sun Z."/>
            <person name="Harris H.M."/>
            <person name="McCann A."/>
            <person name="Guo C."/>
            <person name="Argimon S."/>
            <person name="Zhang W."/>
            <person name="Yang X."/>
            <person name="Jeffery I.B."/>
            <person name="Cooney J.C."/>
            <person name="Kagawa T.F."/>
            <person name="Liu W."/>
            <person name="Song Y."/>
            <person name="Salvetti E."/>
            <person name="Wrobel A."/>
            <person name="Rasinkangas P."/>
            <person name="Parkhill J."/>
            <person name="Rea M.C."/>
            <person name="O'Sullivan O."/>
            <person name="Ritari J."/>
            <person name="Douillard F.P."/>
            <person name="Paul Ross R."/>
            <person name="Yang R."/>
            <person name="Briner A.E."/>
            <person name="Felis G.E."/>
            <person name="de Vos W.M."/>
            <person name="Barrangou R."/>
            <person name="Klaenhammer T.R."/>
            <person name="Caufield P.W."/>
            <person name="Cui Y."/>
            <person name="Zhang H."/>
            <person name="O'Toole P.W."/>
        </authorList>
    </citation>
    <scope>NUCLEOTIDE SEQUENCE [LARGE SCALE GENOMIC DNA]</scope>
    <source>
        <strain evidence="4 5">DSM 19971</strain>
    </source>
</reference>
<dbReference type="AlphaFoldDB" id="A0A0R1Q108"/>
<evidence type="ECO:0000256" key="1">
    <source>
        <dbReference type="SAM" id="MobiDB-lite"/>
    </source>
</evidence>
<dbReference type="STRING" id="1423812.FD20_GL001906"/>
<dbReference type="InterPro" id="IPR025711">
    <property type="entry name" value="PepSY"/>
</dbReference>
<accession>A0A0R1Q108</accession>
<gene>
    <name evidence="4" type="ORF">FD20_GL001906</name>
</gene>
<proteinExistence type="predicted"/>
<feature type="domain" description="PepSY" evidence="3">
    <location>
        <begin position="144"/>
        <end position="202"/>
    </location>
</feature>
<evidence type="ECO:0000259" key="3">
    <source>
        <dbReference type="Pfam" id="PF03413"/>
    </source>
</evidence>
<evidence type="ECO:0000256" key="2">
    <source>
        <dbReference type="SAM" id="SignalP"/>
    </source>
</evidence>
<feature type="signal peptide" evidence="2">
    <location>
        <begin position="1"/>
        <end position="26"/>
    </location>
</feature>
<feature type="chain" id="PRO_5039713923" description="PepSY domain-containing protein" evidence="2">
    <location>
        <begin position="27"/>
        <end position="205"/>
    </location>
</feature>
<organism evidence="4 5">
    <name type="scientific">Liquorilactobacillus uvarum DSM 19971</name>
    <dbReference type="NCBI Taxonomy" id="1423812"/>
    <lineage>
        <taxon>Bacteria</taxon>
        <taxon>Bacillati</taxon>
        <taxon>Bacillota</taxon>
        <taxon>Bacilli</taxon>
        <taxon>Lactobacillales</taxon>
        <taxon>Lactobacillaceae</taxon>
        <taxon>Liquorilactobacillus</taxon>
    </lineage>
</organism>
<evidence type="ECO:0000313" key="5">
    <source>
        <dbReference type="Proteomes" id="UP000051155"/>
    </source>
</evidence>
<dbReference type="Proteomes" id="UP000051155">
    <property type="component" value="Unassembled WGS sequence"/>
</dbReference>
<name>A0A0R1Q108_9LACO</name>
<feature type="domain" description="PepSY" evidence="3">
    <location>
        <begin position="60"/>
        <end position="115"/>
    </location>
</feature>
<evidence type="ECO:0000313" key="4">
    <source>
        <dbReference type="EMBL" id="KRL38289.1"/>
    </source>
</evidence>
<dbReference type="Gene3D" id="3.10.450.40">
    <property type="match status" value="2"/>
</dbReference>
<keyword evidence="2" id="KW-0732">Signal</keyword>
<dbReference type="PATRIC" id="fig|1423812.3.peg.2023"/>
<feature type="region of interest" description="Disordered" evidence="1">
    <location>
        <begin position="111"/>
        <end position="136"/>
    </location>
</feature>
<keyword evidence="5" id="KW-1185">Reference proteome</keyword>
<dbReference type="Pfam" id="PF03413">
    <property type="entry name" value="PepSY"/>
    <property type="match status" value="2"/>
</dbReference>
<comment type="caution">
    <text evidence="4">The sequence shown here is derived from an EMBL/GenBank/DDBJ whole genome shotgun (WGS) entry which is preliminary data.</text>
</comment>